<dbReference type="RefSeq" id="WP_058316423.1">
    <property type="nucleotide sequence ID" value="NZ_CYUE01000023.1"/>
</dbReference>
<evidence type="ECO:0000259" key="1">
    <source>
        <dbReference type="Pfam" id="PF09313"/>
    </source>
</evidence>
<reference evidence="3" key="1">
    <citation type="submission" date="2015-09" db="EMBL/GenBank/DDBJ databases">
        <authorList>
            <person name="Rodrigo-Torres Lidia"/>
            <person name="Arahal R.David."/>
        </authorList>
    </citation>
    <scope>NUCLEOTIDE SEQUENCE [LARGE SCALE GENOMIC DNA]</scope>
    <source>
        <strain evidence="3">CECT 5114</strain>
    </source>
</reference>
<proteinExistence type="predicted"/>
<evidence type="ECO:0000313" key="2">
    <source>
        <dbReference type="EMBL" id="CUK27514.1"/>
    </source>
</evidence>
<dbReference type="Pfam" id="PF09313">
    <property type="entry name" value="TehB-like"/>
    <property type="match status" value="1"/>
</dbReference>
<dbReference type="SUPFAM" id="SSF51197">
    <property type="entry name" value="Clavaminate synthase-like"/>
    <property type="match status" value="1"/>
</dbReference>
<dbReference type="AlphaFoldDB" id="A0A0P1IV41"/>
<dbReference type="InterPro" id="IPR014710">
    <property type="entry name" value="RmlC-like_jellyroll"/>
</dbReference>
<dbReference type="InterPro" id="IPR015392">
    <property type="entry name" value="TehB/YeaR-like_dom"/>
</dbReference>
<organism evidence="2 3">
    <name type="scientific">Cognatishimia activa</name>
    <dbReference type="NCBI Taxonomy" id="1715691"/>
    <lineage>
        <taxon>Bacteria</taxon>
        <taxon>Pseudomonadati</taxon>
        <taxon>Pseudomonadota</taxon>
        <taxon>Alphaproteobacteria</taxon>
        <taxon>Rhodobacterales</taxon>
        <taxon>Paracoccaceae</taxon>
        <taxon>Cognatishimia</taxon>
    </lineage>
</organism>
<keyword evidence="3" id="KW-1185">Reference proteome</keyword>
<sequence>MTTDFPAGLVKYSQSPVFTESTVPAALLKDHSTKPSVWGKLIVTKGTLIYQRVDKTAQFLKTGDAATIFPEELHHVTPQGEVEFQVEFYKPAAEGGAS</sequence>
<feature type="domain" description="TehB/YeaR-like" evidence="1">
    <location>
        <begin position="14"/>
        <end position="86"/>
    </location>
</feature>
<dbReference type="Proteomes" id="UP000051184">
    <property type="component" value="Unassembled WGS sequence"/>
</dbReference>
<evidence type="ECO:0000313" key="3">
    <source>
        <dbReference type="Proteomes" id="UP000051184"/>
    </source>
</evidence>
<dbReference type="EMBL" id="CYUE01000023">
    <property type="protein sequence ID" value="CUK27514.1"/>
    <property type="molecule type" value="Genomic_DNA"/>
</dbReference>
<name>A0A0P1IV41_9RHOB</name>
<protein>
    <submittedName>
        <fullName evidence="2">Tellurite resistance protein TehB</fullName>
    </submittedName>
</protein>
<dbReference type="Gene3D" id="2.60.120.10">
    <property type="entry name" value="Jelly Rolls"/>
    <property type="match status" value="1"/>
</dbReference>
<accession>A0A0P1IV41</accession>
<gene>
    <name evidence="2" type="ORF">TA5114_03342</name>
</gene>